<dbReference type="Proteomes" id="UP001597295">
    <property type="component" value="Unassembled WGS sequence"/>
</dbReference>
<organism evidence="9 10">
    <name type="scientific">Lacibacterium aquatile</name>
    <dbReference type="NCBI Taxonomy" id="1168082"/>
    <lineage>
        <taxon>Bacteria</taxon>
        <taxon>Pseudomonadati</taxon>
        <taxon>Pseudomonadota</taxon>
        <taxon>Alphaproteobacteria</taxon>
        <taxon>Rhodospirillales</taxon>
        <taxon>Rhodospirillaceae</taxon>
    </lineage>
</organism>
<keyword evidence="7" id="KW-0349">Heme</keyword>
<comment type="caution">
    <text evidence="7">Lacks conserved residue(s) required for the propagation of feature annotation.</text>
</comment>
<keyword evidence="4 7" id="KW-1133">Transmembrane helix</keyword>
<comment type="cofactor">
    <cofactor evidence="7">
        <name>FMN</name>
        <dbReference type="ChEBI" id="CHEBI:58210"/>
    </cofactor>
    <text evidence="7">Binds 1 FMN per subunit.</text>
</comment>
<evidence type="ECO:0000256" key="2">
    <source>
        <dbReference type="ARBA" id="ARBA00022448"/>
    </source>
</evidence>
<evidence type="ECO:0000256" key="7">
    <source>
        <dbReference type="HAMAP-Rule" id="MF_01207"/>
    </source>
</evidence>
<evidence type="ECO:0000256" key="1">
    <source>
        <dbReference type="ARBA" id="ARBA00004141"/>
    </source>
</evidence>
<keyword evidence="7" id="KW-0285">Flavoprotein</keyword>
<keyword evidence="2 7" id="KW-0813">Transport</keyword>
<keyword evidence="7" id="KW-1003">Cell membrane</keyword>
<feature type="transmembrane region" description="Helical" evidence="7">
    <location>
        <begin position="56"/>
        <end position="75"/>
    </location>
</feature>
<feature type="transmembrane region" description="Helical" evidence="7">
    <location>
        <begin position="212"/>
        <end position="235"/>
    </location>
</feature>
<comment type="cofactor">
    <cofactor evidence="7">
        <name>heme b</name>
        <dbReference type="ChEBI" id="CHEBI:60344"/>
    </cofactor>
    <text evidence="7">Binds 1 heme b (iron(II)-protoporphyrin IX) group per subunit.</text>
</comment>
<feature type="transmembrane region" description="Helical" evidence="7">
    <location>
        <begin position="87"/>
        <end position="105"/>
    </location>
</feature>
<sequence>MNLQIAIPWRDRAGRFSAFKALVFGALFLPGIWVLYKLTLGPPMARPITEAIHELGLWAIRLLLISLALTPLRQIGRWPQVALVRRMIGVAGFAYLALHFAFYIVDLDGNLLRVGSEIVLRFYLTIGFIALVILAALAATSTDGMLKRLGGPRWRRLHKGAYLAAILGSWHFFLQAKADVGEAIWMMGLTLWLLAYRPILWKWDSKIAAHPGVLAGLGLLATLATAIFEVSYLHLRVNAPLDRLIAAQFDWGLGVRPAWVVGGICLVALLIALIRRGAEPARSRLKTVRS</sequence>
<evidence type="ECO:0000256" key="3">
    <source>
        <dbReference type="ARBA" id="ARBA00022692"/>
    </source>
</evidence>
<evidence type="ECO:0000259" key="8">
    <source>
        <dbReference type="Pfam" id="PF01794"/>
    </source>
</evidence>
<proteinExistence type="inferred from homology"/>
<feature type="domain" description="Ferric oxidoreductase" evidence="8">
    <location>
        <begin position="55"/>
        <end position="168"/>
    </location>
</feature>
<keyword evidence="7" id="KW-0249">Electron transport</keyword>
<comment type="subunit">
    <text evidence="7">Heterodimer of a catalytic subunit (MsrP) and a heme-binding subunit (MsrQ).</text>
</comment>
<dbReference type="PANTHER" id="PTHR36964:SF1">
    <property type="entry name" value="PROTEIN-METHIONINE-SULFOXIDE REDUCTASE HEME-BINDING SUBUNIT MSRQ"/>
    <property type="match status" value="1"/>
</dbReference>
<feature type="transmembrane region" description="Helical" evidence="7">
    <location>
        <begin position="183"/>
        <end position="200"/>
    </location>
</feature>
<protein>
    <recommendedName>
        <fullName evidence="7">Protein-methionine-sulfoxide reductase heme-binding subunit MsrQ</fullName>
    </recommendedName>
    <alternativeName>
        <fullName evidence="7">Flavocytochrome MsrQ</fullName>
    </alternativeName>
</protein>
<dbReference type="InterPro" id="IPR013130">
    <property type="entry name" value="Fe3_Rdtase_TM_dom"/>
</dbReference>
<dbReference type="Pfam" id="PF01794">
    <property type="entry name" value="Ferric_reduct"/>
    <property type="match status" value="1"/>
</dbReference>
<keyword evidence="5 7" id="KW-0408">Iron</keyword>
<evidence type="ECO:0000313" key="10">
    <source>
        <dbReference type="Proteomes" id="UP001597295"/>
    </source>
</evidence>
<reference evidence="10" key="1">
    <citation type="journal article" date="2019" name="Int. J. Syst. Evol. Microbiol.">
        <title>The Global Catalogue of Microorganisms (GCM) 10K type strain sequencing project: providing services to taxonomists for standard genome sequencing and annotation.</title>
        <authorList>
            <consortium name="The Broad Institute Genomics Platform"/>
            <consortium name="The Broad Institute Genome Sequencing Center for Infectious Disease"/>
            <person name="Wu L."/>
            <person name="Ma J."/>
        </authorList>
    </citation>
    <scope>NUCLEOTIDE SEQUENCE [LARGE SCALE GENOMIC DNA]</scope>
    <source>
        <strain evidence="10">CGMCC 1.19062</strain>
    </source>
</reference>
<evidence type="ECO:0000256" key="6">
    <source>
        <dbReference type="ARBA" id="ARBA00023136"/>
    </source>
</evidence>
<keyword evidence="10" id="KW-1185">Reference proteome</keyword>
<evidence type="ECO:0000313" key="9">
    <source>
        <dbReference type="EMBL" id="MFD2263732.1"/>
    </source>
</evidence>
<gene>
    <name evidence="7" type="primary">msrQ</name>
    <name evidence="9" type="ORF">ACFSM5_12600</name>
</gene>
<keyword evidence="7" id="KW-0479">Metal-binding</keyword>
<accession>A0ABW5DRP3</accession>
<dbReference type="HAMAP" id="MF_01207">
    <property type="entry name" value="MsrQ"/>
    <property type="match status" value="1"/>
</dbReference>
<dbReference type="InterPro" id="IPR022837">
    <property type="entry name" value="MsrQ-like"/>
</dbReference>
<keyword evidence="6 7" id="KW-0472">Membrane</keyword>
<keyword evidence="3 7" id="KW-0812">Transmembrane</keyword>
<dbReference type="PANTHER" id="PTHR36964">
    <property type="entry name" value="PROTEIN-METHIONINE-SULFOXIDE REDUCTASE HEME-BINDING SUBUNIT MSRQ"/>
    <property type="match status" value="1"/>
</dbReference>
<evidence type="ECO:0000256" key="4">
    <source>
        <dbReference type="ARBA" id="ARBA00022989"/>
    </source>
</evidence>
<dbReference type="RefSeq" id="WP_379876762.1">
    <property type="nucleotide sequence ID" value="NZ_JBHUIP010000012.1"/>
</dbReference>
<feature type="transmembrane region" description="Helical" evidence="7">
    <location>
        <begin position="160"/>
        <end position="177"/>
    </location>
</feature>
<feature type="transmembrane region" description="Helical" evidence="7">
    <location>
        <begin position="255"/>
        <end position="274"/>
    </location>
</feature>
<comment type="subcellular location">
    <subcellularLocation>
        <location evidence="7">Cell membrane</location>
        <topology evidence="7">Multi-pass membrane protein</topology>
    </subcellularLocation>
    <subcellularLocation>
        <location evidence="1">Membrane</location>
        <topology evidence="1">Multi-pass membrane protein</topology>
    </subcellularLocation>
</comment>
<comment type="caution">
    <text evidence="9">The sequence shown here is derived from an EMBL/GenBank/DDBJ whole genome shotgun (WGS) entry which is preliminary data.</text>
</comment>
<keyword evidence="7" id="KW-0288">FMN</keyword>
<comment type="function">
    <text evidence="7">Part of the MsrPQ system that repairs oxidized periplasmic proteins containing methionine sulfoxide residues (Met-O), using respiratory chain electrons. Thus protects these proteins from oxidative-stress damage caused by reactive species of oxygen and chlorine generated by the host defense mechanisms. MsrPQ is essential for the maintenance of envelope integrity under bleach stress, rescuing a wide series of structurally unrelated periplasmic proteins from methionine oxidation. MsrQ provides electrons for reduction to the reductase catalytic subunit MsrP, using the quinone pool of the respiratory chain.</text>
</comment>
<feature type="transmembrane region" description="Helical" evidence="7">
    <location>
        <begin position="120"/>
        <end position="139"/>
    </location>
</feature>
<evidence type="ECO:0000256" key="5">
    <source>
        <dbReference type="ARBA" id="ARBA00023004"/>
    </source>
</evidence>
<comment type="similarity">
    <text evidence="7">Belongs to the MsrQ family.</text>
</comment>
<name>A0ABW5DRP3_9PROT</name>
<feature type="transmembrane region" description="Helical" evidence="7">
    <location>
        <begin position="18"/>
        <end position="36"/>
    </location>
</feature>
<dbReference type="EMBL" id="JBHUIP010000012">
    <property type="protein sequence ID" value="MFD2263732.1"/>
    <property type="molecule type" value="Genomic_DNA"/>
</dbReference>